<dbReference type="EMBL" id="CP063374">
    <property type="protein sequence ID" value="QOV44575.1"/>
    <property type="molecule type" value="Genomic_DNA"/>
</dbReference>
<sequence>MATEQARTERPAEEKPTLIEIRAIRTAHQGAPRGPDATGCALICRRRLRMALREDI</sequence>
<name>A0A7M2T9G1_STRCW</name>
<evidence type="ECO:0000313" key="2">
    <source>
        <dbReference type="Proteomes" id="UP000594008"/>
    </source>
</evidence>
<evidence type="ECO:0000313" key="1">
    <source>
        <dbReference type="EMBL" id="QOV44575.1"/>
    </source>
</evidence>
<dbReference type="AlphaFoldDB" id="A0A7M2T9G1"/>
<proteinExistence type="predicted"/>
<organism evidence="1 2">
    <name type="scientific">Streptomyces chromofuscus</name>
    <dbReference type="NCBI Taxonomy" id="42881"/>
    <lineage>
        <taxon>Bacteria</taxon>
        <taxon>Bacillati</taxon>
        <taxon>Actinomycetota</taxon>
        <taxon>Actinomycetes</taxon>
        <taxon>Kitasatosporales</taxon>
        <taxon>Streptomycetaceae</taxon>
        <taxon>Streptomyces</taxon>
    </lineage>
</organism>
<dbReference type="RefSeq" id="WP_189697687.1">
    <property type="nucleotide sequence ID" value="NZ_BMTA01000005.1"/>
</dbReference>
<protein>
    <submittedName>
        <fullName evidence="1">Uncharacterized protein</fullName>
    </submittedName>
</protein>
<dbReference type="Proteomes" id="UP000594008">
    <property type="component" value="Chromosome"/>
</dbReference>
<reference evidence="1 2" key="1">
    <citation type="submission" date="2020-10" db="EMBL/GenBank/DDBJ databases">
        <title>Streptomyces chromofuscus complate genome analysis.</title>
        <authorList>
            <person name="Anwar N."/>
        </authorList>
    </citation>
    <scope>NUCLEOTIDE SEQUENCE [LARGE SCALE GENOMIC DNA]</scope>
    <source>
        <strain evidence="1 2">DSM 40273</strain>
    </source>
</reference>
<gene>
    <name evidence="1" type="ORF">IPT68_00550</name>
</gene>
<accession>A0A7M2T9G1</accession>
<keyword evidence="2" id="KW-1185">Reference proteome</keyword>
<dbReference type="KEGG" id="schf:IPT68_00550"/>